<organism evidence="3">
    <name type="scientific">Gongylonema pulchrum</name>
    <dbReference type="NCBI Taxonomy" id="637853"/>
    <lineage>
        <taxon>Eukaryota</taxon>
        <taxon>Metazoa</taxon>
        <taxon>Ecdysozoa</taxon>
        <taxon>Nematoda</taxon>
        <taxon>Chromadorea</taxon>
        <taxon>Rhabditida</taxon>
        <taxon>Spirurina</taxon>
        <taxon>Spiruromorpha</taxon>
        <taxon>Spiruroidea</taxon>
        <taxon>Gongylonematidae</taxon>
        <taxon>Gongylonema</taxon>
    </lineage>
</organism>
<dbReference type="WBParaSite" id="GPUH_0001689701-mRNA-1">
    <property type="protein sequence ID" value="GPUH_0001689701-mRNA-1"/>
    <property type="gene ID" value="GPUH_0001689701"/>
</dbReference>
<reference evidence="1 2" key="2">
    <citation type="submission" date="2018-11" db="EMBL/GenBank/DDBJ databases">
        <authorList>
            <consortium name="Pathogen Informatics"/>
        </authorList>
    </citation>
    <scope>NUCLEOTIDE SEQUENCE [LARGE SCALE GENOMIC DNA]</scope>
</reference>
<evidence type="ECO:0000313" key="2">
    <source>
        <dbReference type="Proteomes" id="UP000271098"/>
    </source>
</evidence>
<evidence type="ECO:0000313" key="3">
    <source>
        <dbReference type="WBParaSite" id="GPUH_0001689701-mRNA-1"/>
    </source>
</evidence>
<dbReference type="EMBL" id="UYRT01084346">
    <property type="protein sequence ID" value="VDN28721.1"/>
    <property type="molecule type" value="Genomic_DNA"/>
</dbReference>
<evidence type="ECO:0000313" key="1">
    <source>
        <dbReference type="EMBL" id="VDN28721.1"/>
    </source>
</evidence>
<accession>A0A183E7D4</accession>
<dbReference type="AlphaFoldDB" id="A0A183E7D4"/>
<sequence length="61" mass="7034">MRFIGVLEHLAEIIQNGPDELIGEIVNIRIAWPAVITMLTSQPDEHFRNHLFSLLMHILMV</sequence>
<protein>
    <submittedName>
        <fullName evidence="3">DUF4704 domain-containing protein</fullName>
    </submittedName>
</protein>
<proteinExistence type="predicted"/>
<dbReference type="Proteomes" id="UP000271098">
    <property type="component" value="Unassembled WGS sequence"/>
</dbReference>
<keyword evidence="2" id="KW-1185">Reference proteome</keyword>
<reference evidence="3" key="1">
    <citation type="submission" date="2016-06" db="UniProtKB">
        <authorList>
            <consortium name="WormBaseParasite"/>
        </authorList>
    </citation>
    <scope>IDENTIFICATION</scope>
</reference>
<gene>
    <name evidence="1" type="ORF">GPUH_LOCUS16875</name>
</gene>
<name>A0A183E7D4_9BILA</name>